<evidence type="ECO:0000256" key="1">
    <source>
        <dbReference type="SAM" id="MobiDB-lite"/>
    </source>
</evidence>
<dbReference type="AlphaFoldDB" id="A0A1L0BCF8"/>
<evidence type="ECO:0000313" key="4">
    <source>
        <dbReference type="Proteomes" id="UP000182259"/>
    </source>
</evidence>
<feature type="region of interest" description="Disordered" evidence="1">
    <location>
        <begin position="131"/>
        <end position="150"/>
    </location>
</feature>
<accession>A0A1L0BCF8</accession>
<dbReference type="GO" id="GO:0005634">
    <property type="term" value="C:nucleus"/>
    <property type="evidence" value="ECO:0007669"/>
    <property type="project" value="TreeGrafter"/>
</dbReference>
<dbReference type="PANTHER" id="PTHR15492:SF1">
    <property type="entry name" value="CYCLIN-D1-BINDING PROTEIN 1"/>
    <property type="match status" value="1"/>
</dbReference>
<evidence type="ECO:0000259" key="2">
    <source>
        <dbReference type="Pfam" id="PF13324"/>
    </source>
</evidence>
<feature type="region of interest" description="Disordered" evidence="1">
    <location>
        <begin position="204"/>
        <end position="240"/>
    </location>
</feature>
<gene>
    <name evidence="3" type="ORF">SAMEA4029009_CIC11G00000000314</name>
</gene>
<organism evidence="3 4">
    <name type="scientific">Sungouiella intermedia</name>
    <dbReference type="NCBI Taxonomy" id="45354"/>
    <lineage>
        <taxon>Eukaryota</taxon>
        <taxon>Fungi</taxon>
        <taxon>Dikarya</taxon>
        <taxon>Ascomycota</taxon>
        <taxon>Saccharomycotina</taxon>
        <taxon>Pichiomycetes</taxon>
        <taxon>Metschnikowiaceae</taxon>
        <taxon>Sungouiella</taxon>
    </lineage>
</organism>
<name>A0A1L0BCF8_9ASCO</name>
<dbReference type="InterPro" id="IPR026907">
    <property type="entry name" value="GCIP-like"/>
</dbReference>
<dbReference type="PANTHER" id="PTHR15492">
    <property type="entry name" value="CYCLIN D1-BINDING PROTEIN 1"/>
    <property type="match status" value="1"/>
</dbReference>
<dbReference type="EMBL" id="LT635764">
    <property type="protein sequence ID" value="SGZ48728.1"/>
    <property type="molecule type" value="Genomic_DNA"/>
</dbReference>
<dbReference type="InterPro" id="IPR049317">
    <property type="entry name" value="GCIP-like_N"/>
</dbReference>
<proteinExistence type="predicted"/>
<sequence>MTTPLPAIIKAFQDALEFWSINCSDKDLSAIPPAKTNDPLAEVVKIAKLIKAHTTKVGIIFEPSKLKKQSEAAEKTVTDMSKSYVLFMSALAQVSPLKVSELFYKEILNKSQDLLDNTIAFCKELSVLEDEASNGETKDEETTTTDEPSNQVNTRLVSVGKLWTNCDDLVKLVEAGNLKFLERKTKMHLTLIEDGLDEFSEWAENPEEVDDEDPFGLDESYSDTEEDKVPSLEDDYSDNDDDNLEKREHLISYCKLWLQKFKLVKLLFFSINKSLPTIPAGSDIDEIYRVEALICKEVDQLIVELMLNQIIDDEVHEHSTAIDRACFSILNIIKRANKNNDSKTKWCGSWLAKFTEILDSMYKK</sequence>
<dbReference type="Pfam" id="PF13324">
    <property type="entry name" value="GCIP_N"/>
    <property type="match status" value="1"/>
</dbReference>
<feature type="domain" description="Cyclin-D1-binding protein 1-like N-terminal" evidence="2">
    <location>
        <begin position="42"/>
        <end position="204"/>
    </location>
</feature>
<dbReference type="Gene3D" id="1.20.1420.10">
    <property type="entry name" value="Talin, central domain"/>
    <property type="match status" value="1"/>
</dbReference>
<reference evidence="3 4" key="1">
    <citation type="submission" date="2016-10" db="EMBL/GenBank/DDBJ databases">
        <authorList>
            <person name="de Groot N.N."/>
        </authorList>
    </citation>
    <scope>NUCLEOTIDE SEQUENCE [LARGE SCALE GENOMIC DNA]</scope>
    <source>
        <strain evidence="3 4">PYCC 4715</strain>
    </source>
</reference>
<protein>
    <submittedName>
        <fullName evidence="3">CIC11C00000000314</fullName>
    </submittedName>
</protein>
<dbReference type="Gene3D" id="1.20.1410.10">
    <property type="entry name" value="I/LWEQ domain"/>
    <property type="match status" value="1"/>
</dbReference>
<evidence type="ECO:0000313" key="3">
    <source>
        <dbReference type="EMBL" id="SGZ48728.1"/>
    </source>
</evidence>
<dbReference type="Proteomes" id="UP000182259">
    <property type="component" value="Chromosome I"/>
</dbReference>